<dbReference type="Proteomes" id="UP000248897">
    <property type="component" value="Chromosome 1"/>
</dbReference>
<reference evidence="3 4" key="1">
    <citation type="submission" date="2018-06" db="EMBL/GenBank/DDBJ databases">
        <authorList>
            <consortium name="Pathogen Informatics"/>
            <person name="Doyle S."/>
        </authorList>
    </citation>
    <scope>NUCLEOTIDE SEQUENCE [LARGE SCALE GENOMIC DNA]</scope>
    <source>
        <strain evidence="3 4">NCTC12961</strain>
    </source>
</reference>
<dbReference type="Proteomes" id="UP000594967">
    <property type="component" value="Chromosome"/>
</dbReference>
<protein>
    <submittedName>
        <fullName evidence="3">Uncharacterized protein</fullName>
    </submittedName>
</protein>
<evidence type="ECO:0000313" key="2">
    <source>
        <dbReference type="EMBL" id="QPS19501.1"/>
    </source>
</evidence>
<dbReference type="EMBL" id="LS483469">
    <property type="protein sequence ID" value="SQI44711.1"/>
    <property type="molecule type" value="Genomic_DNA"/>
</dbReference>
<dbReference type="AlphaFoldDB" id="A0A2X4V0U9"/>
<accession>A0A2X4V0U9</accession>
<dbReference type="RefSeq" id="WP_063197457.1">
    <property type="nucleotide sequence ID" value="NZ_CAMITG010000004.1"/>
</dbReference>
<dbReference type="EMBL" id="CP065673">
    <property type="protein sequence ID" value="QPS19501.1"/>
    <property type="molecule type" value="Genomic_DNA"/>
</dbReference>
<evidence type="ECO:0000313" key="4">
    <source>
        <dbReference type="Proteomes" id="UP000248897"/>
    </source>
</evidence>
<name>A0A2X4V0U9_SERPL</name>
<proteinExistence type="predicted"/>
<evidence type="ECO:0000313" key="5">
    <source>
        <dbReference type="Proteomes" id="UP000594967"/>
    </source>
</evidence>
<sequence length="81" mass="9122">MMRLTFGRQHFTLNDNDALFVAESILLQRKQPDIALPEHRSDKHGVIRLASSQAEPRLFRAGPIPLTDAGADTRHDQLTDC</sequence>
<feature type="region of interest" description="Disordered" evidence="1">
    <location>
        <begin position="61"/>
        <end position="81"/>
    </location>
</feature>
<evidence type="ECO:0000313" key="3">
    <source>
        <dbReference type="EMBL" id="SQI44711.1"/>
    </source>
</evidence>
<feature type="compositionally biased region" description="Basic and acidic residues" evidence="1">
    <location>
        <begin position="71"/>
        <end position="81"/>
    </location>
</feature>
<evidence type="ECO:0000256" key="1">
    <source>
        <dbReference type="SAM" id="MobiDB-lite"/>
    </source>
</evidence>
<reference evidence="2 5" key="2">
    <citation type="submission" date="2020-12" db="EMBL/GenBank/DDBJ databases">
        <title>FDA dAtabase for Regulatory Grade micrObial Sequences (FDA-ARGOS): Supporting development and validation of Infectious Disease Dx tests.</title>
        <authorList>
            <person name="Sproer C."/>
            <person name="Gronow S."/>
            <person name="Severitt S."/>
            <person name="Schroder I."/>
            <person name="Tallon L."/>
            <person name="Sadzewicz L."/>
            <person name="Zhao X."/>
            <person name="Boylan J."/>
            <person name="Ott S."/>
            <person name="Bowen H."/>
            <person name="Vavikolanu K."/>
            <person name="Mehta A."/>
            <person name="Aluvathingal J."/>
            <person name="Nadendla S."/>
            <person name="Lowell S."/>
            <person name="Myers T."/>
            <person name="Yan Y."/>
            <person name="Sichtig H."/>
        </authorList>
    </citation>
    <scope>NUCLEOTIDE SEQUENCE [LARGE SCALE GENOMIC DNA]</scope>
    <source>
        <strain evidence="2 5">FDAARGOS_907</strain>
    </source>
</reference>
<keyword evidence="5" id="KW-1185">Reference proteome</keyword>
<gene>
    <name evidence="2" type="ORF">I6G64_18210</name>
    <name evidence="3" type="ORF">NCTC12961_04588</name>
</gene>
<organism evidence="3 4">
    <name type="scientific">Serratia plymuthica</name>
    <dbReference type="NCBI Taxonomy" id="82996"/>
    <lineage>
        <taxon>Bacteria</taxon>
        <taxon>Pseudomonadati</taxon>
        <taxon>Pseudomonadota</taxon>
        <taxon>Gammaproteobacteria</taxon>
        <taxon>Enterobacterales</taxon>
        <taxon>Yersiniaceae</taxon>
        <taxon>Serratia</taxon>
    </lineage>
</organism>